<dbReference type="InterPro" id="IPR036922">
    <property type="entry name" value="Rieske_2Fe-2S_sf"/>
</dbReference>
<evidence type="ECO:0000256" key="2">
    <source>
        <dbReference type="ARBA" id="ARBA00022723"/>
    </source>
</evidence>
<dbReference type="InterPro" id="IPR017881">
    <property type="entry name" value="NirD"/>
</dbReference>
<dbReference type="GO" id="GO:0042128">
    <property type="term" value="P:nitrate assimilation"/>
    <property type="evidence" value="ECO:0007669"/>
    <property type="project" value="UniProtKB-KW"/>
</dbReference>
<dbReference type="EMBL" id="JACHLZ010000001">
    <property type="protein sequence ID" value="MBB5832872.1"/>
    <property type="molecule type" value="Genomic_DNA"/>
</dbReference>
<keyword evidence="10" id="KW-1185">Reference proteome</keyword>
<dbReference type="AlphaFoldDB" id="A0A841AHY4"/>
<evidence type="ECO:0000259" key="8">
    <source>
        <dbReference type="PROSITE" id="PS51296"/>
    </source>
</evidence>
<keyword evidence="3 9" id="KW-0560">Oxidoreductase</keyword>
<dbReference type="EC" id="1.7.1.15" evidence="9"/>
<dbReference type="GO" id="GO:0004497">
    <property type="term" value="F:monooxygenase activity"/>
    <property type="evidence" value="ECO:0007669"/>
    <property type="project" value="UniProtKB-ARBA"/>
</dbReference>
<dbReference type="PANTHER" id="PTHR40562">
    <property type="match status" value="1"/>
</dbReference>
<dbReference type="GO" id="GO:0051537">
    <property type="term" value="F:2 iron, 2 sulfur cluster binding"/>
    <property type="evidence" value="ECO:0007669"/>
    <property type="project" value="UniProtKB-KW"/>
</dbReference>
<sequence length="148" mass="16240">MTTTHSSDMHLAVPHTTPGARRHRAVPKALPRAIAANWVKLCPLTDLEVERGRAALVDGEQVALFLLADGDVRAVDNHDPYSGANVISRGIVGSRGDRPTVASPMYKQIFDLRSGTCVDTQGKEFRRLRVWPVRTLDGDLYLLRGGAR</sequence>
<keyword evidence="5" id="KW-0411">Iron-sulfur</keyword>
<keyword evidence="6" id="KW-0534">Nitrate assimilation</keyword>
<comment type="caution">
    <text evidence="9">The sequence shown here is derived from an EMBL/GenBank/DDBJ whole genome shotgun (WGS) entry which is preliminary data.</text>
</comment>
<dbReference type="PROSITE" id="PS51300">
    <property type="entry name" value="NIRD"/>
    <property type="match status" value="1"/>
</dbReference>
<dbReference type="InterPro" id="IPR017941">
    <property type="entry name" value="Rieske_2Fe-2S"/>
</dbReference>
<feature type="region of interest" description="Disordered" evidence="7">
    <location>
        <begin position="1"/>
        <end position="24"/>
    </location>
</feature>
<dbReference type="GO" id="GO:0106316">
    <property type="term" value="F:nitrite reductase (NADH) activity"/>
    <property type="evidence" value="ECO:0007669"/>
    <property type="project" value="UniProtKB-EC"/>
</dbReference>
<evidence type="ECO:0000256" key="7">
    <source>
        <dbReference type="SAM" id="MobiDB-lite"/>
    </source>
</evidence>
<dbReference type="RefSeq" id="WP_246375230.1">
    <property type="nucleotide sequence ID" value="NZ_JACHLZ010000001.1"/>
</dbReference>
<dbReference type="SUPFAM" id="SSF50022">
    <property type="entry name" value="ISP domain"/>
    <property type="match status" value="1"/>
</dbReference>
<dbReference type="CDD" id="cd03529">
    <property type="entry name" value="Rieske_NirD"/>
    <property type="match status" value="1"/>
</dbReference>
<dbReference type="GO" id="GO:0016705">
    <property type="term" value="F:oxidoreductase activity, acting on paired donors, with incorporation or reduction of molecular oxygen"/>
    <property type="evidence" value="ECO:0007669"/>
    <property type="project" value="UniProtKB-ARBA"/>
</dbReference>
<dbReference type="PANTHER" id="PTHR40562:SF1">
    <property type="entry name" value="NITRITE REDUCTASE (NADH) SMALL SUBUNIT"/>
    <property type="match status" value="1"/>
</dbReference>
<keyword evidence="4" id="KW-0408">Iron</keyword>
<reference evidence="9 10" key="1">
    <citation type="submission" date="2020-08" db="EMBL/GenBank/DDBJ databases">
        <title>Sequencing the genomes of 1000 actinobacteria strains.</title>
        <authorList>
            <person name="Klenk H.-P."/>
        </authorList>
    </citation>
    <scope>NUCLEOTIDE SEQUENCE [LARGE SCALE GENOMIC DNA]</scope>
    <source>
        <strain evidence="9 10">DSM 28796</strain>
    </source>
</reference>
<protein>
    <submittedName>
        <fullName evidence="9">Nitrite reductase (NADH) small subunit</fullName>
        <ecNumber evidence="9">1.7.1.15</ecNumber>
    </submittedName>
</protein>
<organism evidence="9 10">
    <name type="scientific">Brachybacterium aquaticum</name>
    <dbReference type="NCBI Taxonomy" id="1432564"/>
    <lineage>
        <taxon>Bacteria</taxon>
        <taxon>Bacillati</taxon>
        <taxon>Actinomycetota</taxon>
        <taxon>Actinomycetes</taxon>
        <taxon>Micrococcales</taxon>
        <taxon>Dermabacteraceae</taxon>
        <taxon>Brachybacterium</taxon>
    </lineage>
</organism>
<proteinExistence type="predicted"/>
<dbReference type="Gene3D" id="2.102.10.10">
    <property type="entry name" value="Rieske [2Fe-2S] iron-sulphur domain"/>
    <property type="match status" value="1"/>
</dbReference>
<evidence type="ECO:0000313" key="9">
    <source>
        <dbReference type="EMBL" id="MBB5832872.1"/>
    </source>
</evidence>
<dbReference type="GO" id="GO:0046872">
    <property type="term" value="F:metal ion binding"/>
    <property type="evidence" value="ECO:0007669"/>
    <property type="project" value="UniProtKB-KW"/>
</dbReference>
<dbReference type="InterPro" id="IPR012748">
    <property type="entry name" value="Rieske-like_NirD"/>
</dbReference>
<dbReference type="PROSITE" id="PS51296">
    <property type="entry name" value="RIESKE"/>
    <property type="match status" value="1"/>
</dbReference>
<dbReference type="Pfam" id="PF13806">
    <property type="entry name" value="Rieske_2"/>
    <property type="match status" value="1"/>
</dbReference>
<gene>
    <name evidence="9" type="ORF">HNR70_002685</name>
</gene>
<evidence type="ECO:0000256" key="1">
    <source>
        <dbReference type="ARBA" id="ARBA00022714"/>
    </source>
</evidence>
<accession>A0A841AHY4</accession>
<evidence type="ECO:0000256" key="4">
    <source>
        <dbReference type="ARBA" id="ARBA00023004"/>
    </source>
</evidence>
<keyword evidence="2" id="KW-0479">Metal-binding</keyword>
<dbReference type="NCBIfam" id="TIGR02378">
    <property type="entry name" value="nirD_assim_sml"/>
    <property type="match status" value="1"/>
</dbReference>
<evidence type="ECO:0000256" key="3">
    <source>
        <dbReference type="ARBA" id="ARBA00023002"/>
    </source>
</evidence>
<feature type="domain" description="Rieske" evidence="8">
    <location>
        <begin position="39"/>
        <end position="142"/>
    </location>
</feature>
<evidence type="ECO:0000256" key="5">
    <source>
        <dbReference type="ARBA" id="ARBA00023014"/>
    </source>
</evidence>
<keyword evidence="1" id="KW-0001">2Fe-2S</keyword>
<evidence type="ECO:0000256" key="6">
    <source>
        <dbReference type="ARBA" id="ARBA00023063"/>
    </source>
</evidence>
<evidence type="ECO:0000313" key="10">
    <source>
        <dbReference type="Proteomes" id="UP000588158"/>
    </source>
</evidence>
<name>A0A841AHY4_9MICO</name>
<dbReference type="Proteomes" id="UP000588158">
    <property type="component" value="Unassembled WGS sequence"/>
</dbReference>